<organism evidence="1 2">
    <name type="scientific">Melastoma candidum</name>
    <dbReference type="NCBI Taxonomy" id="119954"/>
    <lineage>
        <taxon>Eukaryota</taxon>
        <taxon>Viridiplantae</taxon>
        <taxon>Streptophyta</taxon>
        <taxon>Embryophyta</taxon>
        <taxon>Tracheophyta</taxon>
        <taxon>Spermatophyta</taxon>
        <taxon>Magnoliopsida</taxon>
        <taxon>eudicotyledons</taxon>
        <taxon>Gunneridae</taxon>
        <taxon>Pentapetalae</taxon>
        <taxon>rosids</taxon>
        <taxon>malvids</taxon>
        <taxon>Myrtales</taxon>
        <taxon>Melastomataceae</taxon>
        <taxon>Melastomatoideae</taxon>
        <taxon>Melastomateae</taxon>
        <taxon>Melastoma</taxon>
    </lineage>
</organism>
<name>A0ACB9SI29_9MYRT</name>
<proteinExistence type="predicted"/>
<dbReference type="EMBL" id="CM042880">
    <property type="protein sequence ID" value="KAI4389494.1"/>
    <property type="molecule type" value="Genomic_DNA"/>
</dbReference>
<evidence type="ECO:0000313" key="2">
    <source>
        <dbReference type="Proteomes" id="UP001057402"/>
    </source>
</evidence>
<evidence type="ECO:0000313" key="1">
    <source>
        <dbReference type="EMBL" id="KAI4389494.1"/>
    </source>
</evidence>
<comment type="caution">
    <text evidence="1">The sequence shown here is derived from an EMBL/GenBank/DDBJ whole genome shotgun (WGS) entry which is preliminary data.</text>
</comment>
<dbReference type="Proteomes" id="UP001057402">
    <property type="component" value="Chromosome 1"/>
</dbReference>
<keyword evidence="2" id="KW-1185">Reference proteome</keyword>
<gene>
    <name evidence="1" type="ORF">MLD38_001716</name>
</gene>
<accession>A0ACB9SI29</accession>
<sequence>MEKGRGFSWVSECGSGVESGWTYYLNDSSSYMCSGRSGASRVTEGGAGKRFGGRQDEDEEDGLSLVSDASSGLPHFNEGRSWRSCEGEEGEEEDCGNNALFWGGRVGVGRGRREDSCFQDTASSAKKRSSPWRNETRESAFRPKVPQQRITPHLIRHGSDPLAKEPARFCAPGYR</sequence>
<reference evidence="2" key="1">
    <citation type="journal article" date="2023" name="Front. Plant Sci.">
        <title>Chromosomal-level genome assembly of Melastoma candidum provides insights into trichome evolution.</title>
        <authorList>
            <person name="Zhong Y."/>
            <person name="Wu W."/>
            <person name="Sun C."/>
            <person name="Zou P."/>
            <person name="Liu Y."/>
            <person name="Dai S."/>
            <person name="Zhou R."/>
        </authorList>
    </citation>
    <scope>NUCLEOTIDE SEQUENCE [LARGE SCALE GENOMIC DNA]</scope>
</reference>
<protein>
    <submittedName>
        <fullName evidence="1">Uncharacterized protein</fullName>
    </submittedName>
</protein>